<sequence length="547" mass="63085">MGGSLGVVCALVVWGVRKLVSDLVRGNQLLRSGQLEEAVAAYQKAIAHDKTFHWSHYMLGETLEKLGRLEEAVESYQRAFVLKPDQSDFRLGFVRAVHKAKGKGKTSEPEQISSVSLVEAHQINAEFLYEAKDYEGSLNSFQYYLSSQGNKYHQAVHRKVASAAKQIFTSRSEHKQFWEGCSDSMSRKFQACLELAKNSRFLEAKQRFALHARELFEQPQVSENWIQAFQKICDSREQGHIFERSKIRTVQKIVVSGMGWSGSSALYDYFREFKNIKVLKGEARFLEKSSSLPTLYDKIRKVTDWWPSFLGFFFCSLLGFKVMNRSEEYRSMGKARRFSLSPDAKTYSENVNKLMGNASPLLAGKGDTLSNFKIFADDVANLLSSESDSHDYDVVLLDNCIKIGNIRLVDCLKNTKLFCTFRDPRSNFVSRKRENVAYLDDASMFIKSRRDKYSEYHSLVSEYQEKTQNTSNQVFKVQFEEFVLSETYRQELAQRAGLDLSTHEPHQHFKPWESKKNVYLHQTYENQEEIRAIEQAFPEYCFTDSNS</sequence>
<dbReference type="InterPro" id="IPR011990">
    <property type="entry name" value="TPR-like_helical_dom_sf"/>
</dbReference>
<evidence type="ECO:0000256" key="3">
    <source>
        <dbReference type="PROSITE-ProRule" id="PRU00339"/>
    </source>
</evidence>
<feature type="repeat" description="TPR" evidence="3">
    <location>
        <begin position="53"/>
        <end position="86"/>
    </location>
</feature>
<dbReference type="InterPro" id="IPR027417">
    <property type="entry name" value="P-loop_NTPase"/>
</dbReference>
<dbReference type="Gene3D" id="1.25.40.10">
    <property type="entry name" value="Tetratricopeptide repeat domain"/>
    <property type="match status" value="1"/>
</dbReference>
<evidence type="ECO:0000313" key="4">
    <source>
        <dbReference type="EMBL" id="MEK9515314.1"/>
    </source>
</evidence>
<evidence type="ECO:0000256" key="1">
    <source>
        <dbReference type="ARBA" id="ARBA00022737"/>
    </source>
</evidence>
<keyword evidence="1" id="KW-0677">Repeat</keyword>
<gene>
    <name evidence="4" type="ORF">AAEJ74_27810</name>
</gene>
<reference evidence="4 5" key="1">
    <citation type="journal article" date="2024" name="Front. Microbiol.">
        <title>Transcriptomic insights into the dominance of two phototrophs throughout the water column of a tropical hypersaline-alkaline crater lake (Dziani Dzaha, Mayotte).</title>
        <authorList>
            <person name="Duperron S."/>
            <person name="Halary S."/>
            <person name="Bouly J.-P."/>
            <person name="Roussel T."/>
            <person name="Hugoni M."/>
            <person name="Bruto M."/>
            <person name="Oger P."/>
            <person name="Duval C."/>
            <person name="Woo A."/>
            <person name="Jezequiel D."/>
            <person name="Ader M."/>
            <person name="Leboulanger C."/>
            <person name="Agogue H."/>
            <person name="Grossi V."/>
            <person name="Trousselier M."/>
            <person name="Bernard C."/>
        </authorList>
    </citation>
    <scope>NUCLEOTIDE SEQUENCE [LARGE SCALE GENOMIC DNA]</scope>
    <source>
        <strain evidence="4 5">PMC 851.14</strain>
    </source>
</reference>
<dbReference type="Pfam" id="PF13414">
    <property type="entry name" value="TPR_11"/>
    <property type="match status" value="1"/>
</dbReference>
<dbReference type="PROSITE" id="PS50005">
    <property type="entry name" value="TPR"/>
    <property type="match status" value="1"/>
</dbReference>
<dbReference type="PANTHER" id="PTHR44943:SF8">
    <property type="entry name" value="TPR REPEAT-CONTAINING PROTEIN MJ0263"/>
    <property type="match status" value="1"/>
</dbReference>
<accession>A0ABU9ETL8</accession>
<evidence type="ECO:0000256" key="2">
    <source>
        <dbReference type="ARBA" id="ARBA00022803"/>
    </source>
</evidence>
<dbReference type="PANTHER" id="PTHR44943">
    <property type="entry name" value="CELLULOSE SYNTHASE OPERON PROTEIN C"/>
    <property type="match status" value="1"/>
</dbReference>
<comment type="caution">
    <text evidence="4">The sequence shown here is derived from an EMBL/GenBank/DDBJ whole genome shotgun (WGS) entry which is preliminary data.</text>
</comment>
<keyword evidence="2 3" id="KW-0802">TPR repeat</keyword>
<dbReference type="Proteomes" id="UP001387447">
    <property type="component" value="Unassembled WGS sequence"/>
</dbReference>
<proteinExistence type="predicted"/>
<dbReference type="EMBL" id="JBBWYZ010000037">
    <property type="protein sequence ID" value="MEK9515314.1"/>
    <property type="molecule type" value="Genomic_DNA"/>
</dbReference>
<dbReference type="SUPFAM" id="SSF52540">
    <property type="entry name" value="P-loop containing nucleoside triphosphate hydrolases"/>
    <property type="match status" value="1"/>
</dbReference>
<organism evidence="4 5">
    <name type="scientific">Limnospira fusiformis PMC 851.14</name>
    <dbReference type="NCBI Taxonomy" id="2219512"/>
    <lineage>
        <taxon>Bacteria</taxon>
        <taxon>Bacillati</taxon>
        <taxon>Cyanobacteriota</taxon>
        <taxon>Cyanophyceae</taxon>
        <taxon>Oscillatoriophycideae</taxon>
        <taxon>Oscillatoriales</taxon>
        <taxon>Sirenicapillariaceae</taxon>
        <taxon>Limnospira</taxon>
    </lineage>
</organism>
<dbReference type="SUPFAM" id="SSF48452">
    <property type="entry name" value="TPR-like"/>
    <property type="match status" value="1"/>
</dbReference>
<keyword evidence="5" id="KW-1185">Reference proteome</keyword>
<dbReference type="Gene3D" id="3.40.50.300">
    <property type="entry name" value="P-loop containing nucleotide triphosphate hydrolases"/>
    <property type="match status" value="1"/>
</dbReference>
<protein>
    <submittedName>
        <fullName evidence="4">Tetratricopeptide repeat protein</fullName>
    </submittedName>
</protein>
<dbReference type="InterPro" id="IPR051685">
    <property type="entry name" value="Ycf3/AcsC/BcsC/TPR_MFPF"/>
</dbReference>
<dbReference type="InterPro" id="IPR019734">
    <property type="entry name" value="TPR_rpt"/>
</dbReference>
<evidence type="ECO:0000313" key="5">
    <source>
        <dbReference type="Proteomes" id="UP001387447"/>
    </source>
</evidence>
<name>A0ABU9ETL8_LIMFS</name>
<dbReference type="SMART" id="SM00028">
    <property type="entry name" value="TPR"/>
    <property type="match status" value="2"/>
</dbReference>